<dbReference type="GO" id="GO:0032956">
    <property type="term" value="P:regulation of actin cytoskeleton organization"/>
    <property type="evidence" value="ECO:0007669"/>
    <property type="project" value="TreeGrafter"/>
</dbReference>
<dbReference type="PANTHER" id="PTHR19842">
    <property type="entry name" value="G BETA-LIKE PROTEIN GBL"/>
    <property type="match status" value="1"/>
</dbReference>
<sequence length="372" mass="41376">MCNDGQGTAEQVILATGGYDHSIKLWQAHTGVCQRTVQHTDSQVNALDITPDKQLIAAAGYQHIRMYDLSSTNPSPVINYEGVSKNVTGVGFQEEGKWMYTGGEDCSARIWDLRSRNLQCQRIFQVSAPVNCVCLHPNQAELVVGDQSGVIHLWDLKTDHNEQLIETRPAARLKWEVLEPSQLTTEYRNLGGHRATRANSLGSSSTSQGCRSIPKNQIPEAEASIQDIAIDPEGLHMAAVNNRGHCYIWSLTGGVGEEPTKLNPKQKIDAHMRYALKCKFSPDSNLLVTTSADMTVRIWKTSNFTLMRELKLEAQRWVWDAAFSADSTYILTASSDGVARLWNVETGTVEREYSGHQKAITSLAFRDELVKE</sequence>
<evidence type="ECO:0000256" key="4">
    <source>
        <dbReference type="ARBA" id="ARBA00022737"/>
    </source>
</evidence>
<reference evidence="7" key="1">
    <citation type="submission" date="2020-11" db="EMBL/GenBank/DDBJ databases">
        <authorList>
            <person name="Tran Van P."/>
        </authorList>
    </citation>
    <scope>NUCLEOTIDE SEQUENCE</scope>
</reference>
<dbReference type="EMBL" id="OE179964">
    <property type="protein sequence ID" value="CAD7570231.1"/>
    <property type="molecule type" value="Genomic_DNA"/>
</dbReference>
<keyword evidence="6" id="KW-0963">Cytoplasm</keyword>
<feature type="repeat" description="WD" evidence="5">
    <location>
        <begin position="80"/>
        <end position="121"/>
    </location>
</feature>
<dbReference type="PROSITE" id="PS50294">
    <property type="entry name" value="WD_REPEATS_REGION"/>
    <property type="match status" value="2"/>
</dbReference>
<evidence type="ECO:0000256" key="5">
    <source>
        <dbReference type="PROSITE-ProRule" id="PRU00221"/>
    </source>
</evidence>
<evidence type="ECO:0000256" key="6">
    <source>
        <dbReference type="RuleBase" id="RU369068"/>
    </source>
</evidence>
<dbReference type="GO" id="GO:0031932">
    <property type="term" value="C:TORC2 complex"/>
    <property type="evidence" value="ECO:0007669"/>
    <property type="project" value="UniProtKB-UniRule"/>
</dbReference>
<evidence type="ECO:0000256" key="3">
    <source>
        <dbReference type="ARBA" id="ARBA00022574"/>
    </source>
</evidence>
<dbReference type="GO" id="GO:0031931">
    <property type="term" value="C:TORC1 complex"/>
    <property type="evidence" value="ECO:0007669"/>
    <property type="project" value="UniProtKB-UniRule"/>
</dbReference>
<comment type="subunit">
    <text evidence="6">Part of TORC1 complex. Part of the TORC2 complex.</text>
</comment>
<dbReference type="PANTHER" id="PTHR19842:SF0">
    <property type="entry name" value="TARGET OF RAPAMYCIN COMPLEX SUBUNIT LST8"/>
    <property type="match status" value="1"/>
</dbReference>
<dbReference type="InterPro" id="IPR019775">
    <property type="entry name" value="WD40_repeat_CS"/>
</dbReference>
<dbReference type="InterPro" id="IPR011047">
    <property type="entry name" value="Quinoprotein_ADH-like_sf"/>
</dbReference>
<dbReference type="InterPro" id="IPR015943">
    <property type="entry name" value="WD40/YVTN_repeat-like_dom_sf"/>
</dbReference>
<comment type="similarity">
    <text evidence="1 6">Belongs to the WD repeat LST8 family.</text>
</comment>
<dbReference type="InterPro" id="IPR020472">
    <property type="entry name" value="WD40_PAC1"/>
</dbReference>
<dbReference type="AlphaFoldDB" id="A0A7R9J082"/>
<feature type="repeat" description="WD" evidence="5">
    <location>
        <begin position="318"/>
        <end position="352"/>
    </location>
</feature>
<dbReference type="PROSITE" id="PS50082">
    <property type="entry name" value="WD_REPEATS_2"/>
    <property type="match status" value="3"/>
</dbReference>
<gene>
    <name evidence="7" type="ORF">TCMB3V08_LOCUS2936</name>
</gene>
<dbReference type="SUPFAM" id="SSF50998">
    <property type="entry name" value="Quinoprotein alcohol dehydrogenase-like"/>
    <property type="match status" value="1"/>
</dbReference>
<evidence type="ECO:0000256" key="1">
    <source>
        <dbReference type="ARBA" id="ARBA00009890"/>
    </source>
</evidence>
<proteinExistence type="inferred from homology"/>
<keyword evidence="3 5" id="KW-0853">WD repeat</keyword>
<dbReference type="InterPro" id="IPR037588">
    <property type="entry name" value="MLST8"/>
</dbReference>
<accession>A0A7R9J082</accession>
<comment type="function">
    <text evidence="6">Subunit of TORC1 and TORC2, which regulate cell growth and survival in response to nutrient and hormonal signals.</text>
</comment>
<feature type="repeat" description="WD" evidence="5">
    <location>
        <begin position="268"/>
        <end position="309"/>
    </location>
</feature>
<dbReference type="PRINTS" id="PR00320">
    <property type="entry name" value="GPROTEINBRPT"/>
</dbReference>
<dbReference type="Pfam" id="PF00400">
    <property type="entry name" value="WD40"/>
    <property type="match status" value="5"/>
</dbReference>
<comment type="subcellular location">
    <subcellularLocation>
        <location evidence="6">Cytoplasm</location>
    </subcellularLocation>
</comment>
<dbReference type="Gene3D" id="2.130.10.10">
    <property type="entry name" value="YVTN repeat-like/Quinoprotein amine dehydrogenase"/>
    <property type="match status" value="2"/>
</dbReference>
<dbReference type="GO" id="GO:0005737">
    <property type="term" value="C:cytoplasm"/>
    <property type="evidence" value="ECO:0007669"/>
    <property type="project" value="UniProtKB-SubCell"/>
</dbReference>
<dbReference type="PROSITE" id="PS00678">
    <property type="entry name" value="WD_REPEATS_1"/>
    <property type="match status" value="2"/>
</dbReference>
<name>A0A7R9J082_TIMCA</name>
<dbReference type="SMART" id="SM00320">
    <property type="entry name" value="WD40"/>
    <property type="match status" value="6"/>
</dbReference>
<evidence type="ECO:0000256" key="2">
    <source>
        <dbReference type="ARBA" id="ARBA00018867"/>
    </source>
</evidence>
<dbReference type="InterPro" id="IPR001680">
    <property type="entry name" value="WD40_rpt"/>
</dbReference>
<evidence type="ECO:0000313" key="7">
    <source>
        <dbReference type="EMBL" id="CAD7570231.1"/>
    </source>
</evidence>
<keyword evidence="4 6" id="KW-0677">Repeat</keyword>
<dbReference type="CDD" id="cd00200">
    <property type="entry name" value="WD40"/>
    <property type="match status" value="1"/>
</dbReference>
<dbReference type="GO" id="GO:0031929">
    <property type="term" value="P:TOR signaling"/>
    <property type="evidence" value="ECO:0007669"/>
    <property type="project" value="UniProtKB-UniRule"/>
</dbReference>
<organism evidence="7">
    <name type="scientific">Timema californicum</name>
    <name type="common">California timema</name>
    <name type="synonym">Walking stick</name>
    <dbReference type="NCBI Taxonomy" id="61474"/>
    <lineage>
        <taxon>Eukaryota</taxon>
        <taxon>Metazoa</taxon>
        <taxon>Ecdysozoa</taxon>
        <taxon>Arthropoda</taxon>
        <taxon>Hexapoda</taxon>
        <taxon>Insecta</taxon>
        <taxon>Pterygota</taxon>
        <taxon>Neoptera</taxon>
        <taxon>Polyneoptera</taxon>
        <taxon>Phasmatodea</taxon>
        <taxon>Timematodea</taxon>
        <taxon>Timematoidea</taxon>
        <taxon>Timematidae</taxon>
        <taxon>Timema</taxon>
    </lineage>
</organism>
<protein>
    <recommendedName>
        <fullName evidence="2 6">Target of rapamycin complex subunit lst8</fullName>
        <shortName evidence="6">TORC subunit lst8</shortName>
    </recommendedName>
</protein>